<organism evidence="3 4">
    <name type="scientific">Paraburkholderia kururiensis</name>
    <dbReference type="NCBI Taxonomy" id="984307"/>
    <lineage>
        <taxon>Bacteria</taxon>
        <taxon>Pseudomonadati</taxon>
        <taxon>Pseudomonadota</taxon>
        <taxon>Betaproteobacteria</taxon>
        <taxon>Burkholderiales</taxon>
        <taxon>Burkholderiaceae</taxon>
        <taxon>Paraburkholderia</taxon>
    </lineage>
</organism>
<evidence type="ECO:0000259" key="2">
    <source>
        <dbReference type="Pfam" id="PF01814"/>
    </source>
</evidence>
<dbReference type="RefSeq" id="WP_114809049.1">
    <property type="nucleotide sequence ID" value="NZ_CP139965.1"/>
</dbReference>
<keyword evidence="1" id="KW-0175">Coiled coil</keyword>
<sequence>MVPSAMHTAVQAIIREHQQLAVVVNGMQRFVERVDAHAQTPDPIVFRAMLYYIREYPEQIHHPKEDCYLFARLRMRTADLDEIIEELEHQHAQGEAKVRELERAFTRYELADEAAFAALRESVHEYARFFAEHRRLEEELILPAALRFLTPEDWTEIDAAFGANRDPFEGMKTESDLDHLFEMVVKALPDFGG</sequence>
<dbReference type="PANTHER" id="PTHR39966">
    <property type="entry name" value="BLL2471 PROTEIN-RELATED"/>
    <property type="match status" value="1"/>
</dbReference>
<dbReference type="EMBL" id="CP139965">
    <property type="protein sequence ID" value="WQD76842.1"/>
    <property type="molecule type" value="Genomic_DNA"/>
</dbReference>
<keyword evidence="4" id="KW-1185">Reference proteome</keyword>
<gene>
    <name evidence="3" type="ORF">U0042_22590</name>
</gene>
<reference evidence="3 4" key="1">
    <citation type="submission" date="2023-12" db="EMBL/GenBank/DDBJ databases">
        <title>Genome sequencing and assembly of bacterial species from a model synthetic community.</title>
        <authorList>
            <person name="Hogle S.L."/>
        </authorList>
    </citation>
    <scope>NUCLEOTIDE SEQUENCE [LARGE SCALE GENOMIC DNA]</scope>
    <source>
        <strain evidence="3 4">HAMBI 2494</strain>
    </source>
</reference>
<feature type="domain" description="Hemerythrin-like" evidence="2">
    <location>
        <begin position="9"/>
        <end position="145"/>
    </location>
</feature>
<name>A0ABZ0WHK6_9BURK</name>
<proteinExistence type="predicted"/>
<evidence type="ECO:0000313" key="3">
    <source>
        <dbReference type="EMBL" id="WQD76842.1"/>
    </source>
</evidence>
<dbReference type="PANTHER" id="PTHR39966:SF1">
    <property type="entry name" value="HEMERYTHRIN-LIKE DOMAIN-CONTAINING PROTEIN"/>
    <property type="match status" value="1"/>
</dbReference>
<evidence type="ECO:0000313" key="4">
    <source>
        <dbReference type="Proteomes" id="UP001325479"/>
    </source>
</evidence>
<accession>A0ABZ0WHK6</accession>
<dbReference type="Gene3D" id="1.20.120.520">
    <property type="entry name" value="nmb1532 protein domain like"/>
    <property type="match status" value="1"/>
</dbReference>
<dbReference type="Pfam" id="PF01814">
    <property type="entry name" value="Hemerythrin"/>
    <property type="match status" value="1"/>
</dbReference>
<protein>
    <submittedName>
        <fullName evidence="3">Hemerythrin domain-containing protein</fullName>
    </submittedName>
</protein>
<feature type="coiled-coil region" evidence="1">
    <location>
        <begin position="70"/>
        <end position="104"/>
    </location>
</feature>
<dbReference type="InterPro" id="IPR012312">
    <property type="entry name" value="Hemerythrin-like"/>
</dbReference>
<dbReference type="Proteomes" id="UP001325479">
    <property type="component" value="Chromosome"/>
</dbReference>
<dbReference type="CDD" id="cd12108">
    <property type="entry name" value="Hr-like"/>
    <property type="match status" value="1"/>
</dbReference>
<evidence type="ECO:0000256" key="1">
    <source>
        <dbReference type="SAM" id="Coils"/>
    </source>
</evidence>